<name>A0A235EFV7_9BURK</name>
<reference evidence="1 2" key="1">
    <citation type="submission" date="2017-07" db="EMBL/GenBank/DDBJ databases">
        <title>Acidovorax KNDSW TSA 6 genome sequence and assembly.</title>
        <authorList>
            <person name="Mayilraj S."/>
        </authorList>
    </citation>
    <scope>NUCLEOTIDE SEQUENCE [LARGE SCALE GENOMIC DNA]</scope>
    <source>
        <strain evidence="1 2">KNDSW-TSA6</strain>
    </source>
</reference>
<dbReference type="Pfam" id="PF07722">
    <property type="entry name" value="Peptidase_C26"/>
    <property type="match status" value="1"/>
</dbReference>
<dbReference type="GO" id="GO:0033969">
    <property type="term" value="F:gamma-glutamyl-gamma-aminobutyrate hydrolase activity"/>
    <property type="evidence" value="ECO:0007669"/>
    <property type="project" value="TreeGrafter"/>
</dbReference>
<dbReference type="PANTHER" id="PTHR43235:SF1">
    <property type="entry name" value="GLUTAMINE AMIDOTRANSFERASE PB2B2.05-RELATED"/>
    <property type="match status" value="1"/>
</dbReference>
<organism evidence="1 2">
    <name type="scientific">Acidovorax kalamii</name>
    <dbReference type="NCBI Taxonomy" id="2004485"/>
    <lineage>
        <taxon>Bacteria</taxon>
        <taxon>Pseudomonadati</taxon>
        <taxon>Pseudomonadota</taxon>
        <taxon>Betaproteobacteria</taxon>
        <taxon>Burkholderiales</taxon>
        <taxon>Comamonadaceae</taxon>
        <taxon>Acidovorax</taxon>
    </lineage>
</organism>
<accession>A0A235EFV7</accession>
<sequence>MPAAPRLKIGLSACFQHADPTRPLFTNKTLQYVEQSIAHWIMSSGAIVVMVPCPTGETARGDVTLQHYAEWLDGVVMHGGADVWPGNYGEEPLREEWVGDRVRDIYDLALVKAFAEVGKPIFGVCRGLQLINVAFGGALYQDIETQHPGALQHRNATTYDQHFHDIQIVPGSRLAQLYPDAPRARVNSIHHQGIKRLAPEFEVEALSEPDGVPEAIRLKPAPGRGYIAATQWHPEFHKQGSDTLDDTAILQDFLAACVEARKHPVRPGKPVGLRDRATRLLRGALRRDRAEEKNNP</sequence>
<evidence type="ECO:0000313" key="2">
    <source>
        <dbReference type="Proteomes" id="UP000215441"/>
    </source>
</evidence>
<dbReference type="Gene3D" id="3.40.50.880">
    <property type="match status" value="1"/>
</dbReference>
<dbReference type="SUPFAM" id="SSF52317">
    <property type="entry name" value="Class I glutamine amidotransferase-like"/>
    <property type="match status" value="1"/>
</dbReference>
<dbReference type="Proteomes" id="UP000215441">
    <property type="component" value="Unassembled WGS sequence"/>
</dbReference>
<dbReference type="InterPro" id="IPR011697">
    <property type="entry name" value="Peptidase_C26"/>
</dbReference>
<dbReference type="OrthoDB" id="9813383at2"/>
<dbReference type="InterPro" id="IPR044668">
    <property type="entry name" value="PuuD-like"/>
</dbReference>
<gene>
    <name evidence="1" type="ORF">CBY09_22955</name>
</gene>
<dbReference type="GO" id="GO:0005829">
    <property type="term" value="C:cytosol"/>
    <property type="evidence" value="ECO:0007669"/>
    <property type="project" value="TreeGrafter"/>
</dbReference>
<evidence type="ECO:0000313" key="1">
    <source>
        <dbReference type="EMBL" id="OYD47881.1"/>
    </source>
</evidence>
<comment type="caution">
    <text evidence="1">The sequence shown here is derived from an EMBL/GenBank/DDBJ whole genome shotgun (WGS) entry which is preliminary data.</text>
</comment>
<dbReference type="CDD" id="cd01745">
    <property type="entry name" value="GATase1_2"/>
    <property type="match status" value="1"/>
</dbReference>
<proteinExistence type="predicted"/>
<dbReference type="GO" id="GO:0006598">
    <property type="term" value="P:polyamine catabolic process"/>
    <property type="evidence" value="ECO:0007669"/>
    <property type="project" value="TreeGrafter"/>
</dbReference>
<dbReference type="PROSITE" id="PS51273">
    <property type="entry name" value="GATASE_TYPE_1"/>
    <property type="match status" value="1"/>
</dbReference>
<dbReference type="RefSeq" id="WP_094291914.1">
    <property type="nucleotide sequence ID" value="NZ_NOIG01000015.1"/>
</dbReference>
<protein>
    <submittedName>
        <fullName evidence="1">Peptidase C26</fullName>
    </submittedName>
</protein>
<dbReference type="PANTHER" id="PTHR43235">
    <property type="entry name" value="GLUTAMINE AMIDOTRANSFERASE PB2B2.05-RELATED"/>
    <property type="match status" value="1"/>
</dbReference>
<dbReference type="AlphaFoldDB" id="A0A235EFV7"/>
<dbReference type="InterPro" id="IPR029062">
    <property type="entry name" value="Class_I_gatase-like"/>
</dbReference>
<keyword evidence="2" id="KW-1185">Reference proteome</keyword>
<dbReference type="EMBL" id="NOIG01000015">
    <property type="protein sequence ID" value="OYD47881.1"/>
    <property type="molecule type" value="Genomic_DNA"/>
</dbReference>